<dbReference type="Ensembl" id="ENSMFAT00000076860.1">
    <property type="protein sequence ID" value="ENSMFAP00000052385.1"/>
    <property type="gene ID" value="ENSMFAG00000049879.1"/>
</dbReference>
<dbReference type="AlphaFoldDB" id="A0A7N9CIL8"/>
<reference evidence="1" key="3">
    <citation type="submission" date="2025-09" db="UniProtKB">
        <authorList>
            <consortium name="Ensembl"/>
        </authorList>
    </citation>
    <scope>IDENTIFICATION</scope>
</reference>
<evidence type="ECO:0000313" key="1">
    <source>
        <dbReference type="Ensembl" id="ENSMFAP00000052385.1"/>
    </source>
</evidence>
<reference evidence="1" key="2">
    <citation type="submission" date="2025-08" db="UniProtKB">
        <authorList>
            <consortium name="Ensembl"/>
        </authorList>
    </citation>
    <scope>IDENTIFICATION</scope>
</reference>
<organism evidence="1 2">
    <name type="scientific">Macaca fascicularis</name>
    <name type="common">Crab-eating macaque</name>
    <name type="synonym">Cynomolgus monkey</name>
    <dbReference type="NCBI Taxonomy" id="9541"/>
    <lineage>
        <taxon>Eukaryota</taxon>
        <taxon>Metazoa</taxon>
        <taxon>Chordata</taxon>
        <taxon>Craniata</taxon>
        <taxon>Vertebrata</taxon>
        <taxon>Euteleostomi</taxon>
        <taxon>Mammalia</taxon>
        <taxon>Eutheria</taxon>
        <taxon>Euarchontoglires</taxon>
        <taxon>Primates</taxon>
        <taxon>Haplorrhini</taxon>
        <taxon>Catarrhini</taxon>
        <taxon>Cercopithecidae</taxon>
        <taxon>Cercopithecinae</taxon>
        <taxon>Macaca</taxon>
    </lineage>
</organism>
<accession>A0A7N9CIL8</accession>
<proteinExistence type="predicted"/>
<dbReference type="GeneTree" id="ENSGT01150000288345"/>
<evidence type="ECO:0000313" key="2">
    <source>
        <dbReference type="Proteomes" id="UP000233100"/>
    </source>
</evidence>
<protein>
    <submittedName>
        <fullName evidence="1">Uncharacterized protein</fullName>
    </submittedName>
</protein>
<keyword evidence="2" id="KW-1185">Reference proteome</keyword>
<sequence>MCWRGDLSFLLPPQEYLPCLTKCLIQKQSSRVHVHNVQVCYICILVPCCCAVPINSSAPINSSFTSG</sequence>
<reference evidence="1 2" key="1">
    <citation type="submission" date="2013-03" db="EMBL/GenBank/DDBJ databases">
        <authorList>
            <person name="Warren W."/>
            <person name="Wilson R.K."/>
        </authorList>
    </citation>
    <scope>NUCLEOTIDE SEQUENCE</scope>
</reference>
<name>A0A7N9CIL8_MACFA</name>
<dbReference type="Proteomes" id="UP000233100">
    <property type="component" value="Chromosome X"/>
</dbReference>